<dbReference type="AlphaFoldDB" id="A0A9D1EX32"/>
<dbReference type="InterPro" id="IPR025420">
    <property type="entry name" value="DUF4143"/>
</dbReference>
<reference evidence="3" key="2">
    <citation type="journal article" date="2021" name="PeerJ">
        <title>Extensive microbial diversity within the chicken gut microbiome revealed by metagenomics and culture.</title>
        <authorList>
            <person name="Gilroy R."/>
            <person name="Ravi A."/>
            <person name="Getino M."/>
            <person name="Pursley I."/>
            <person name="Horton D.L."/>
            <person name="Alikhan N.F."/>
            <person name="Baker D."/>
            <person name="Gharbi K."/>
            <person name="Hall N."/>
            <person name="Watson M."/>
            <person name="Adriaenssens E.M."/>
            <person name="Foster-Nyarko E."/>
            <person name="Jarju S."/>
            <person name="Secka A."/>
            <person name="Antonio M."/>
            <person name="Oren A."/>
            <person name="Chaudhuri R.R."/>
            <person name="La Ragione R."/>
            <person name="Hildebrand F."/>
            <person name="Pallen M.J."/>
        </authorList>
    </citation>
    <scope>NUCLEOTIDE SEQUENCE</scope>
    <source>
        <strain evidence="3">6276</strain>
    </source>
</reference>
<dbReference type="Proteomes" id="UP000823928">
    <property type="component" value="Unassembled WGS sequence"/>
</dbReference>
<evidence type="ECO:0000313" key="4">
    <source>
        <dbReference type="Proteomes" id="UP000823928"/>
    </source>
</evidence>
<comment type="caution">
    <text evidence="3">The sequence shown here is derived from an EMBL/GenBank/DDBJ whole genome shotgun (WGS) entry which is preliminary data.</text>
</comment>
<accession>A0A9D1EX32</accession>
<feature type="non-terminal residue" evidence="3">
    <location>
        <position position="1"/>
    </location>
</feature>
<dbReference type="EMBL" id="DVIU01000025">
    <property type="protein sequence ID" value="HIS35244.1"/>
    <property type="molecule type" value="Genomic_DNA"/>
</dbReference>
<organism evidence="3 4">
    <name type="scientific">Candidatus Scatousia excrementigallinarum</name>
    <dbReference type="NCBI Taxonomy" id="2840935"/>
    <lineage>
        <taxon>Bacteria</taxon>
        <taxon>Candidatus Scatousia</taxon>
    </lineage>
</organism>
<dbReference type="Pfam" id="PF13173">
    <property type="entry name" value="AAA_14"/>
    <property type="match status" value="1"/>
</dbReference>
<dbReference type="GO" id="GO:0005524">
    <property type="term" value="F:ATP binding"/>
    <property type="evidence" value="ECO:0007669"/>
    <property type="project" value="UniProtKB-KW"/>
</dbReference>
<reference evidence="3" key="1">
    <citation type="submission" date="2020-10" db="EMBL/GenBank/DDBJ databases">
        <authorList>
            <person name="Gilroy R."/>
        </authorList>
    </citation>
    <scope>NUCLEOTIDE SEQUENCE</scope>
    <source>
        <strain evidence="3">6276</strain>
    </source>
</reference>
<evidence type="ECO:0000259" key="2">
    <source>
        <dbReference type="Pfam" id="PF13635"/>
    </source>
</evidence>
<protein>
    <submittedName>
        <fullName evidence="3">ATP-binding protein</fullName>
    </submittedName>
</protein>
<dbReference type="PANTHER" id="PTHR33295:SF18">
    <property type="entry name" value="AAA+ ATPASE DOMAIN-CONTAINING PROTEIN"/>
    <property type="match status" value="1"/>
</dbReference>
<dbReference type="Pfam" id="PF13635">
    <property type="entry name" value="DUF4143"/>
    <property type="match status" value="1"/>
</dbReference>
<sequence length="304" mass="35120">VDIYVTGSNSKFLSSDVLTEFRGRGDEVRIYPLSFAEFMSAYDGDKYEGFDEYSMYGGLPLILSRNSDEQKGKYLSDLFEETYKKDVIDRYKLRGDTILDNLVDILASAVGSLTNPTKLADTFNSHGIKTNKNTIAAYIDYLKDAFIISMAKRYDIKGKKYIGSPYKFYFTDVGLRNARLNFRQQEQTHILENIIYNELLVRGFNVDVGIVEYRKRDGNGKIVETRAEVDFVCNKGSRRYYIQSAFAIPDKEKMEQEQASFDRIDDSFKKIIVLQQHTKPWRNEKGYLIINVIDFLLNPDSLEL</sequence>
<gene>
    <name evidence="3" type="ORF">IAC10_01245</name>
</gene>
<keyword evidence="3" id="KW-0547">Nucleotide-binding</keyword>
<keyword evidence="3" id="KW-0067">ATP-binding</keyword>
<evidence type="ECO:0000313" key="3">
    <source>
        <dbReference type="EMBL" id="HIS35244.1"/>
    </source>
</evidence>
<name>A0A9D1EX32_9BACT</name>
<feature type="domain" description="DUF4143" evidence="2">
    <location>
        <begin position="85"/>
        <end position="243"/>
    </location>
</feature>
<evidence type="ECO:0000259" key="1">
    <source>
        <dbReference type="Pfam" id="PF13173"/>
    </source>
</evidence>
<dbReference type="PANTHER" id="PTHR33295">
    <property type="entry name" value="ATPASE"/>
    <property type="match status" value="1"/>
</dbReference>
<proteinExistence type="predicted"/>
<feature type="domain" description="AAA" evidence="1">
    <location>
        <begin position="2"/>
        <end position="39"/>
    </location>
</feature>
<dbReference type="InterPro" id="IPR041682">
    <property type="entry name" value="AAA_14"/>
</dbReference>